<dbReference type="EMBL" id="JAANYQ010000002">
    <property type="protein sequence ID" value="KAF4125796.1"/>
    <property type="molecule type" value="Genomic_DNA"/>
</dbReference>
<keyword evidence="2" id="KW-0125">Carotenoid biosynthesis</keyword>
<dbReference type="GO" id="GO:0005737">
    <property type="term" value="C:cytoplasm"/>
    <property type="evidence" value="ECO:0007669"/>
    <property type="project" value="TreeGrafter"/>
</dbReference>
<comment type="caution">
    <text evidence="8">The sequence shown here is derived from an EMBL/GenBank/DDBJ whole genome shotgun (WGS) entry which is preliminary data.</text>
</comment>
<evidence type="ECO:0000256" key="2">
    <source>
        <dbReference type="ARBA" id="ARBA00022746"/>
    </source>
</evidence>
<dbReference type="FunFam" id="3.40.605.10:FF:000004">
    <property type="entry name" value="Aldehyde dehydrogenase"/>
    <property type="match status" value="1"/>
</dbReference>
<evidence type="ECO:0000256" key="1">
    <source>
        <dbReference type="ARBA" id="ARBA00009986"/>
    </source>
</evidence>
<feature type="region of interest" description="Disordered" evidence="6">
    <location>
        <begin position="1"/>
        <end position="25"/>
    </location>
</feature>
<keyword evidence="9" id="KW-1185">Reference proteome</keyword>
<feature type="active site" evidence="5">
    <location>
        <position position="266"/>
    </location>
</feature>
<name>A0A9P4YZ85_9HYPO</name>
<dbReference type="PANTHER" id="PTHR43570">
    <property type="entry name" value="ALDEHYDE DEHYDROGENASE"/>
    <property type="match status" value="1"/>
</dbReference>
<dbReference type="OrthoDB" id="440325at2759"/>
<evidence type="ECO:0000313" key="9">
    <source>
        <dbReference type="Proteomes" id="UP000749293"/>
    </source>
</evidence>
<dbReference type="CDD" id="cd07135">
    <property type="entry name" value="ALDH_F14-YMR110C"/>
    <property type="match status" value="1"/>
</dbReference>
<protein>
    <recommendedName>
        <fullName evidence="4">Aldehyde dehydrogenase</fullName>
    </recommendedName>
</protein>
<gene>
    <name evidence="8" type="ORF">GMORB2_1042</name>
</gene>
<dbReference type="GO" id="GO:0006081">
    <property type="term" value="P:aldehyde metabolic process"/>
    <property type="evidence" value="ECO:0007669"/>
    <property type="project" value="InterPro"/>
</dbReference>
<reference evidence="8" key="1">
    <citation type="submission" date="2020-03" db="EMBL/GenBank/DDBJ databases">
        <title>Site-based positive gene gene selection in Geosmithia morbida across the United States reveals a broad range of putative effectors and factors for local host and environmental adapation.</title>
        <authorList>
            <person name="Onufrak A."/>
            <person name="Murdoch R.W."/>
            <person name="Gazis R."/>
            <person name="Huff M."/>
            <person name="Staton M."/>
            <person name="Klingeman W."/>
            <person name="Hadziabdic D."/>
        </authorList>
    </citation>
    <scope>NUCLEOTIDE SEQUENCE</scope>
    <source>
        <strain evidence="8">1262</strain>
    </source>
</reference>
<dbReference type="RefSeq" id="XP_035324448.1">
    <property type="nucleotide sequence ID" value="XM_035463024.1"/>
</dbReference>
<dbReference type="GO" id="GO:0004029">
    <property type="term" value="F:aldehyde dehydrogenase (NAD+) activity"/>
    <property type="evidence" value="ECO:0007669"/>
    <property type="project" value="TreeGrafter"/>
</dbReference>
<accession>A0A9P4YZ85</accession>
<dbReference type="Pfam" id="PF00171">
    <property type="entry name" value="Aldedh"/>
    <property type="match status" value="1"/>
</dbReference>
<dbReference type="GeneID" id="55967272"/>
<comment type="similarity">
    <text evidence="1 4">Belongs to the aldehyde dehydrogenase family.</text>
</comment>
<dbReference type="InterPro" id="IPR012394">
    <property type="entry name" value="Aldehyde_DH_NAD(P)"/>
</dbReference>
<evidence type="ECO:0000256" key="3">
    <source>
        <dbReference type="ARBA" id="ARBA00023002"/>
    </source>
</evidence>
<evidence type="ECO:0000259" key="7">
    <source>
        <dbReference type="Pfam" id="PF00171"/>
    </source>
</evidence>
<sequence length="538" mass="59299">MADETKDSTSTTLVLPPFQPSAAEDIGPRHAELRASFRAGRTKDMAFRIQQLRKLYWAVVDLEPLLVHAAYKDFRKAPHETVLTETSWIKSECLDMIDNMEEWSRDQPVVGVPASFWPMKHRQRTEPLGTVLVIGAFNYPYQLTLLPMVGALAAGNTVLVKPSESAPHSAMAMRQVVERLDRSCYACVNGGLPVSQALLDLEWDKIVFTGGRSVGRIVAQKAAETLTPTLLELGGRNPAFVAKGANVELAARRLLWGKSLNGGQVCISHNYALVDRSLVGPFIGQLNRQYRSFMPRGAKSSPDFCRIINRAGFDRIKAMVDNSNGKIVMGGAMDADDLFIEPTVVLTEDINDSMMTEESFGPVWSIVPYDSLDDAIDLANKVDSTPLALFAFGNDKDCQKILNSVTSGGATVNDSYMHSSIPCAPFGGVGKSGNGTYHGYYSFKAFSHQRTIAKVPAWADALLRVRYMPYSPKDLSRYQYMNSRSINFDRQGNVVKGFRYWVSLILCLGGQGVKGTLVRWVALLAIGLAGLRSRLIQQ</sequence>
<dbReference type="PIRSF" id="PIRSF036492">
    <property type="entry name" value="ALDH"/>
    <property type="match status" value="1"/>
</dbReference>
<dbReference type="PANTHER" id="PTHR43570:SF11">
    <property type="entry name" value="ALDEHYDE DEHYDROGENASE"/>
    <property type="match status" value="1"/>
</dbReference>
<evidence type="ECO:0000313" key="8">
    <source>
        <dbReference type="EMBL" id="KAF4125796.1"/>
    </source>
</evidence>
<dbReference type="AlphaFoldDB" id="A0A9P4YZ85"/>
<dbReference type="InterPro" id="IPR016163">
    <property type="entry name" value="Ald_DH_C"/>
</dbReference>
<evidence type="ECO:0000256" key="6">
    <source>
        <dbReference type="SAM" id="MobiDB-lite"/>
    </source>
</evidence>
<dbReference type="Gene3D" id="3.40.605.10">
    <property type="entry name" value="Aldehyde Dehydrogenase, Chain A, domain 1"/>
    <property type="match status" value="1"/>
</dbReference>
<feature type="active site" evidence="5">
    <location>
        <position position="232"/>
    </location>
</feature>
<dbReference type="InterPro" id="IPR016162">
    <property type="entry name" value="Ald_DH_N"/>
</dbReference>
<dbReference type="InterPro" id="IPR016161">
    <property type="entry name" value="Ald_DH/histidinol_DH"/>
</dbReference>
<dbReference type="Gene3D" id="3.40.309.10">
    <property type="entry name" value="Aldehyde Dehydrogenase, Chain A, domain 2"/>
    <property type="match status" value="1"/>
</dbReference>
<keyword evidence="3 4" id="KW-0560">Oxidoreductase</keyword>
<proteinExistence type="inferred from homology"/>
<organism evidence="8 9">
    <name type="scientific">Geosmithia morbida</name>
    <dbReference type="NCBI Taxonomy" id="1094350"/>
    <lineage>
        <taxon>Eukaryota</taxon>
        <taxon>Fungi</taxon>
        <taxon>Dikarya</taxon>
        <taxon>Ascomycota</taxon>
        <taxon>Pezizomycotina</taxon>
        <taxon>Sordariomycetes</taxon>
        <taxon>Hypocreomycetidae</taxon>
        <taxon>Hypocreales</taxon>
        <taxon>Bionectriaceae</taxon>
        <taxon>Geosmithia</taxon>
    </lineage>
</organism>
<evidence type="ECO:0000256" key="4">
    <source>
        <dbReference type="PIRNR" id="PIRNR036492"/>
    </source>
</evidence>
<feature type="domain" description="Aldehyde dehydrogenase" evidence="7">
    <location>
        <begin position="92"/>
        <end position="452"/>
    </location>
</feature>
<dbReference type="SUPFAM" id="SSF53720">
    <property type="entry name" value="ALDH-like"/>
    <property type="match status" value="1"/>
</dbReference>
<dbReference type="GO" id="GO:0016117">
    <property type="term" value="P:carotenoid biosynthetic process"/>
    <property type="evidence" value="ECO:0007669"/>
    <property type="project" value="UniProtKB-KW"/>
</dbReference>
<evidence type="ECO:0000256" key="5">
    <source>
        <dbReference type="PIRSR" id="PIRSR036492-1"/>
    </source>
</evidence>
<dbReference type="InterPro" id="IPR015590">
    <property type="entry name" value="Aldehyde_DH_dom"/>
</dbReference>
<dbReference type="Proteomes" id="UP000749293">
    <property type="component" value="Unassembled WGS sequence"/>
</dbReference>